<keyword evidence="1" id="KW-0175">Coiled coil</keyword>
<dbReference type="PANTHER" id="PTHR37614">
    <property type="entry name" value="OS02G0121400 PROTEIN"/>
    <property type="match status" value="1"/>
</dbReference>
<evidence type="ECO:0000256" key="2">
    <source>
        <dbReference type="SAM" id="MobiDB-lite"/>
    </source>
</evidence>
<name>A0A9R1UV41_LACSA</name>
<protein>
    <submittedName>
        <fullName evidence="3">Uncharacterized protein</fullName>
    </submittedName>
</protein>
<dbReference type="AlphaFoldDB" id="A0A9R1UV41"/>
<feature type="compositionally biased region" description="Basic and acidic residues" evidence="2">
    <location>
        <begin position="79"/>
        <end position="95"/>
    </location>
</feature>
<organism evidence="3 4">
    <name type="scientific">Lactuca sativa</name>
    <name type="common">Garden lettuce</name>
    <dbReference type="NCBI Taxonomy" id="4236"/>
    <lineage>
        <taxon>Eukaryota</taxon>
        <taxon>Viridiplantae</taxon>
        <taxon>Streptophyta</taxon>
        <taxon>Embryophyta</taxon>
        <taxon>Tracheophyta</taxon>
        <taxon>Spermatophyta</taxon>
        <taxon>Magnoliopsida</taxon>
        <taxon>eudicotyledons</taxon>
        <taxon>Gunneridae</taxon>
        <taxon>Pentapetalae</taxon>
        <taxon>asterids</taxon>
        <taxon>campanulids</taxon>
        <taxon>Asterales</taxon>
        <taxon>Asteraceae</taxon>
        <taxon>Cichorioideae</taxon>
        <taxon>Cichorieae</taxon>
        <taxon>Lactucinae</taxon>
        <taxon>Lactuca</taxon>
    </lineage>
</organism>
<dbReference type="Gramene" id="rna-gnl|WGS:NBSK|LSAT_8X30660_mrna">
    <property type="protein sequence ID" value="cds-PLY84006.1"/>
    <property type="gene ID" value="gene-LSAT_8X30660"/>
</dbReference>
<keyword evidence="4" id="KW-1185">Reference proteome</keyword>
<comment type="caution">
    <text evidence="3">The sequence shown here is derived from an EMBL/GenBank/DDBJ whole genome shotgun (WGS) entry which is preliminary data.</text>
</comment>
<sequence>MKQSISGGGGGGGGGGVCGGRGLKIPSEDEVEVISILINLPNLISKSELLSKYSFTWGRKKKRSVLVPKSESSPSTHRQINESRPEKVKAAEADKSPSTPLCFLPSGSGSDGAADKPKQHSSSKKHSKRKATNDLIERYHEMQQEREILVRKIKAMENHREELIAQNLELKRKRQEINTRNMDDLHLWNNSMRMNRDQQHYHRQQQQHQQITMYAPPPAAAPPQLQQHCQQFMVDPNNGKVVAVSCSGKSNNGGRFDFFNQIDARVKIQGETFDFMTPSQPLDQSKYLAMDNDQRVRSAAEARRYRVMRMKENKNSSSAMKLSRGCR</sequence>
<evidence type="ECO:0000313" key="4">
    <source>
        <dbReference type="Proteomes" id="UP000235145"/>
    </source>
</evidence>
<proteinExistence type="predicted"/>
<evidence type="ECO:0000256" key="1">
    <source>
        <dbReference type="SAM" id="Coils"/>
    </source>
</evidence>
<dbReference type="OrthoDB" id="1721092at2759"/>
<dbReference type="EMBL" id="NBSK02000008">
    <property type="protein sequence ID" value="KAJ0193814.1"/>
    <property type="molecule type" value="Genomic_DNA"/>
</dbReference>
<evidence type="ECO:0000313" key="3">
    <source>
        <dbReference type="EMBL" id="KAJ0193814.1"/>
    </source>
</evidence>
<reference evidence="3 4" key="1">
    <citation type="journal article" date="2017" name="Nat. Commun.">
        <title>Genome assembly with in vitro proximity ligation data and whole-genome triplication in lettuce.</title>
        <authorList>
            <person name="Reyes-Chin-Wo S."/>
            <person name="Wang Z."/>
            <person name="Yang X."/>
            <person name="Kozik A."/>
            <person name="Arikit S."/>
            <person name="Song C."/>
            <person name="Xia L."/>
            <person name="Froenicke L."/>
            <person name="Lavelle D.O."/>
            <person name="Truco M.J."/>
            <person name="Xia R."/>
            <person name="Zhu S."/>
            <person name="Xu C."/>
            <person name="Xu H."/>
            <person name="Xu X."/>
            <person name="Cox K."/>
            <person name="Korf I."/>
            <person name="Meyers B.C."/>
            <person name="Michelmore R.W."/>
        </authorList>
    </citation>
    <scope>NUCLEOTIDE SEQUENCE [LARGE SCALE GENOMIC DNA]</scope>
    <source>
        <strain evidence="4">cv. Salinas</strain>
        <tissue evidence="3">Seedlings</tissue>
    </source>
</reference>
<feature type="region of interest" description="Disordered" evidence="2">
    <location>
        <begin position="64"/>
        <end position="131"/>
    </location>
</feature>
<accession>A0A9R1UV41</accession>
<dbReference type="Proteomes" id="UP000235145">
    <property type="component" value="Unassembled WGS sequence"/>
</dbReference>
<feature type="compositionally biased region" description="Basic residues" evidence="2">
    <location>
        <begin position="119"/>
        <end position="130"/>
    </location>
</feature>
<gene>
    <name evidence="3" type="ORF">LSAT_V11C800401170</name>
</gene>
<feature type="coiled-coil region" evidence="1">
    <location>
        <begin position="139"/>
        <end position="180"/>
    </location>
</feature>
<dbReference type="PANTHER" id="PTHR37614:SF2">
    <property type="entry name" value="OS02G0121400 PROTEIN"/>
    <property type="match status" value="1"/>
</dbReference>